<accession>A0A512B523</accession>
<name>A0A512B523_9BACT</name>
<feature type="signal peptide" evidence="1">
    <location>
        <begin position="1"/>
        <end position="23"/>
    </location>
</feature>
<dbReference type="EMBL" id="BJYS01000049">
    <property type="protein sequence ID" value="GEO07041.1"/>
    <property type="molecule type" value="Genomic_DNA"/>
</dbReference>
<sequence>MKTKILSLATLLITLLSVVNVSAQNIHFVGTPCYDAATNTVSGKVAGLGNNASGLTITITGQYGCDNPAGNKPPAWQNFTINNIPLANSGKSGQYTFSATLGSLQRPCPNSNWEVVFRSFVAKVATTNLSSPVSMTCP</sequence>
<keyword evidence="1" id="KW-0732">Signal</keyword>
<dbReference type="AlphaFoldDB" id="A0A512B523"/>
<dbReference type="Proteomes" id="UP000321532">
    <property type="component" value="Unassembled WGS sequence"/>
</dbReference>
<comment type="caution">
    <text evidence="2">The sequence shown here is derived from an EMBL/GenBank/DDBJ whole genome shotgun (WGS) entry which is preliminary data.</text>
</comment>
<gene>
    <name evidence="2" type="ORF">AAE02nite_47050</name>
</gene>
<proteinExistence type="predicted"/>
<evidence type="ECO:0000313" key="2">
    <source>
        <dbReference type="EMBL" id="GEO07041.1"/>
    </source>
</evidence>
<reference evidence="2 3" key="1">
    <citation type="submission" date="2019-07" db="EMBL/GenBank/DDBJ databases">
        <title>Whole genome shotgun sequence of Adhaeribacter aerolatus NBRC 106133.</title>
        <authorList>
            <person name="Hosoyama A."/>
            <person name="Uohara A."/>
            <person name="Ohji S."/>
            <person name="Ichikawa N."/>
        </authorList>
    </citation>
    <scope>NUCLEOTIDE SEQUENCE [LARGE SCALE GENOMIC DNA]</scope>
    <source>
        <strain evidence="2 3">NBRC 106133</strain>
    </source>
</reference>
<dbReference type="RefSeq" id="WP_146904421.1">
    <property type="nucleotide sequence ID" value="NZ_BJYS01000049.1"/>
</dbReference>
<protein>
    <submittedName>
        <fullName evidence="2">Uncharacterized protein</fullName>
    </submittedName>
</protein>
<keyword evidence="3" id="KW-1185">Reference proteome</keyword>
<organism evidence="2 3">
    <name type="scientific">Adhaeribacter aerolatus</name>
    <dbReference type="NCBI Taxonomy" id="670289"/>
    <lineage>
        <taxon>Bacteria</taxon>
        <taxon>Pseudomonadati</taxon>
        <taxon>Bacteroidota</taxon>
        <taxon>Cytophagia</taxon>
        <taxon>Cytophagales</taxon>
        <taxon>Hymenobacteraceae</taxon>
        <taxon>Adhaeribacter</taxon>
    </lineage>
</organism>
<feature type="chain" id="PRO_5022034753" evidence="1">
    <location>
        <begin position="24"/>
        <end position="138"/>
    </location>
</feature>
<evidence type="ECO:0000313" key="3">
    <source>
        <dbReference type="Proteomes" id="UP000321532"/>
    </source>
</evidence>
<evidence type="ECO:0000256" key="1">
    <source>
        <dbReference type="SAM" id="SignalP"/>
    </source>
</evidence>